<dbReference type="EMBL" id="PEMJ01000319">
    <property type="protein sequence ID" value="RTI12761.1"/>
    <property type="molecule type" value="Genomic_DNA"/>
</dbReference>
<evidence type="ECO:0000313" key="9">
    <source>
        <dbReference type="Proteomes" id="UP000286928"/>
    </source>
</evidence>
<dbReference type="Proteomes" id="UP000286928">
    <property type="component" value="Unassembled WGS sequence"/>
</dbReference>
<name>A0A348XNE4_THESC</name>
<evidence type="ECO:0000313" key="3">
    <source>
        <dbReference type="EMBL" id="RTH01824.1"/>
    </source>
</evidence>
<evidence type="ECO:0000313" key="12">
    <source>
        <dbReference type="Proteomes" id="UP000288082"/>
    </source>
</evidence>
<evidence type="ECO:0000313" key="8">
    <source>
        <dbReference type="Proteomes" id="UP000286910"/>
    </source>
</evidence>
<evidence type="ECO:0000313" key="4">
    <source>
        <dbReference type="EMBL" id="RTH31117.1"/>
    </source>
</evidence>
<dbReference type="SUPFAM" id="SSF143100">
    <property type="entry name" value="TTHA1013/TTHA0281-like"/>
    <property type="match status" value="1"/>
</dbReference>
<dbReference type="EMBL" id="PELP01000420">
    <property type="protein sequence ID" value="RTH01824.1"/>
    <property type="molecule type" value="Genomic_DNA"/>
</dbReference>
<protein>
    <submittedName>
        <fullName evidence="2">Type II toxin-antitoxin system HicB family antitoxin</fullName>
    </submittedName>
</protein>
<dbReference type="Proteomes" id="UP000287173">
    <property type="component" value="Unassembled WGS sequence"/>
</dbReference>
<dbReference type="EMBL" id="PELR01000346">
    <property type="protein sequence ID" value="RTH01631.1"/>
    <property type="molecule type" value="Genomic_DNA"/>
</dbReference>
<dbReference type="EMBL" id="PELM01000475">
    <property type="protein sequence ID" value="RTG99150.1"/>
    <property type="molecule type" value="Genomic_DNA"/>
</dbReference>
<dbReference type="Proteomes" id="UP000286910">
    <property type="component" value="Unassembled WGS sequence"/>
</dbReference>
<evidence type="ECO:0000313" key="6">
    <source>
        <dbReference type="EMBL" id="RTI12761.1"/>
    </source>
</evidence>
<dbReference type="RefSeq" id="WP_015716117.1">
    <property type="nucleotide sequence ID" value="NZ_PELM01000475.1"/>
</dbReference>
<dbReference type="InterPro" id="IPR035069">
    <property type="entry name" value="TTHA1013/TTHA0281-like"/>
</dbReference>
<dbReference type="GeneID" id="93866390"/>
<dbReference type="Proteomes" id="UP000286734">
    <property type="component" value="Unassembled WGS sequence"/>
</dbReference>
<evidence type="ECO:0000313" key="5">
    <source>
        <dbReference type="EMBL" id="RTI07847.1"/>
    </source>
</evidence>
<evidence type="ECO:0000313" key="10">
    <source>
        <dbReference type="Proteomes" id="UP000287155"/>
    </source>
</evidence>
<evidence type="ECO:0000313" key="11">
    <source>
        <dbReference type="Proteomes" id="UP000287173"/>
    </source>
</evidence>
<dbReference type="AlphaFoldDB" id="A0A348XNE4"/>
<dbReference type="Proteomes" id="UP000288082">
    <property type="component" value="Unassembled WGS sequence"/>
</dbReference>
<proteinExistence type="predicted"/>
<evidence type="ECO:0000313" key="1">
    <source>
        <dbReference type="EMBL" id="RTG99150.1"/>
    </source>
</evidence>
<evidence type="ECO:0000313" key="7">
    <source>
        <dbReference type="Proteomes" id="UP000286734"/>
    </source>
</evidence>
<sequence>MTYTALVYEDPETPGTWIAEFPAIPEAHSFGRTPEEALAHAKEALELVLAYLKETGRPLPPDVRTVQVGIDAA</sequence>
<dbReference type="EMBL" id="PEMG01000233">
    <property type="protein sequence ID" value="RTI07847.1"/>
    <property type="molecule type" value="Genomic_DNA"/>
</dbReference>
<dbReference type="Gene3D" id="3.30.160.250">
    <property type="match status" value="1"/>
</dbReference>
<reference evidence="7 8" key="1">
    <citation type="journal article" date="2019" name="Extremophiles">
        <title>Biogeography of thermophiles and predominance of Thermus scotoductus in domestic water heaters.</title>
        <authorList>
            <person name="Wilpiszeski R.L."/>
            <person name="Zhang Z."/>
            <person name="House C.H."/>
        </authorList>
    </citation>
    <scope>NUCLEOTIDE SEQUENCE [LARGE SCALE GENOMIC DNA]</scope>
    <source>
        <strain evidence="6 10">14_S14</strain>
        <strain evidence="5 11">17_S17</strain>
        <strain evidence="4 9">20_S20</strain>
        <strain evidence="2 8">32_S32</strain>
        <strain evidence="3 7">34_S34</strain>
        <strain evidence="1 12">38_S38</strain>
    </source>
</reference>
<organism evidence="2 8">
    <name type="scientific">Thermus scotoductus</name>
    <dbReference type="NCBI Taxonomy" id="37636"/>
    <lineage>
        <taxon>Bacteria</taxon>
        <taxon>Thermotogati</taxon>
        <taxon>Deinococcota</taxon>
        <taxon>Deinococci</taxon>
        <taxon>Thermales</taxon>
        <taxon>Thermaceae</taxon>
        <taxon>Thermus</taxon>
    </lineage>
</organism>
<dbReference type="EMBL" id="PEMD01000278">
    <property type="protein sequence ID" value="RTH31117.1"/>
    <property type="molecule type" value="Genomic_DNA"/>
</dbReference>
<gene>
    <name evidence="6" type="ORF">CSW27_09630</name>
    <name evidence="5" type="ORF">CSW30_07970</name>
    <name evidence="4" type="ORF">CSW33_08715</name>
    <name evidence="2" type="ORF">CSW45_09735</name>
    <name evidence="3" type="ORF">CSW47_11860</name>
    <name evidence="1" type="ORF">CSW50_13430</name>
</gene>
<evidence type="ECO:0000313" key="2">
    <source>
        <dbReference type="EMBL" id="RTH01631.1"/>
    </source>
</evidence>
<accession>A0A348XNE4</accession>
<comment type="caution">
    <text evidence="2">The sequence shown here is derived from an EMBL/GenBank/DDBJ whole genome shotgun (WGS) entry which is preliminary data.</text>
</comment>
<dbReference type="Proteomes" id="UP000287155">
    <property type="component" value="Unassembled WGS sequence"/>
</dbReference>